<keyword evidence="2" id="KW-1185">Reference proteome</keyword>
<reference evidence="1 2" key="1">
    <citation type="submission" date="2023-08" db="EMBL/GenBank/DDBJ databases">
        <authorList>
            <person name="Dale J."/>
        </authorList>
    </citation>
    <scope>NUCLEOTIDE SEQUENCE [LARGE SCALE GENOMIC DNA]</scope>
    <source>
        <strain evidence="1 2">2023EL-00788</strain>
    </source>
</reference>
<comment type="caution">
    <text evidence="1">The sequence shown here is derived from an EMBL/GenBank/DDBJ whole genome shotgun (WGS) entry which is preliminary data.</text>
</comment>
<dbReference type="EMBL" id="JAVDKS010000003">
    <property type="protein sequence ID" value="MDQ2256445.1"/>
    <property type="molecule type" value="Genomic_DNA"/>
</dbReference>
<dbReference type="Proteomes" id="UP001225042">
    <property type="component" value="Unassembled WGS sequence"/>
</dbReference>
<gene>
    <name evidence="1" type="ORF">RBJ67_09830</name>
</gene>
<sequence>MVKVLVYGGGHNGIVREVESASSPVRITRGDWIRDRDAHHVGGKVDPVNYDEEFPVREFEYAEGQIYFIAEHGVTIPDEEIRKRIDVLRSLKSLP</sequence>
<proteinExistence type="predicted"/>
<dbReference type="AlphaFoldDB" id="A0AAW8H730"/>
<accession>A0AAW8H730</accession>
<protein>
    <submittedName>
        <fullName evidence="1">Uncharacterized protein</fullName>
    </submittedName>
</protein>
<dbReference type="RefSeq" id="WP_306684434.1">
    <property type="nucleotide sequence ID" value="NZ_JAVDKR010000012.1"/>
</dbReference>
<evidence type="ECO:0000313" key="2">
    <source>
        <dbReference type="Proteomes" id="UP001225042"/>
    </source>
</evidence>
<organism evidence="1 2">
    <name type="scientific">Enterobacter soli</name>
    <dbReference type="NCBI Taxonomy" id="885040"/>
    <lineage>
        <taxon>Bacteria</taxon>
        <taxon>Pseudomonadati</taxon>
        <taxon>Pseudomonadota</taxon>
        <taxon>Gammaproteobacteria</taxon>
        <taxon>Enterobacterales</taxon>
        <taxon>Enterobacteriaceae</taxon>
        <taxon>Enterobacter</taxon>
    </lineage>
</organism>
<evidence type="ECO:0000313" key="1">
    <source>
        <dbReference type="EMBL" id="MDQ2256445.1"/>
    </source>
</evidence>
<name>A0AAW8H730_9ENTR</name>